<proteinExistence type="predicted"/>
<dbReference type="RefSeq" id="WP_263569856.1">
    <property type="nucleotide sequence ID" value="NZ_JAJIRN010000002.1"/>
</dbReference>
<dbReference type="SUPFAM" id="SSF48208">
    <property type="entry name" value="Six-hairpin glycosidases"/>
    <property type="match status" value="1"/>
</dbReference>
<comment type="caution">
    <text evidence="1">The sequence shown here is derived from an EMBL/GenBank/DDBJ whole genome shotgun (WGS) entry which is preliminary data.</text>
</comment>
<dbReference type="Gene3D" id="1.50.10.10">
    <property type="match status" value="1"/>
</dbReference>
<name>A0ABT2YA87_9BURK</name>
<reference evidence="1 2" key="1">
    <citation type="submission" date="2021-11" db="EMBL/GenBank/DDBJ databases">
        <authorList>
            <person name="Liang Q."/>
            <person name="Mou H."/>
            <person name="Liu Z."/>
        </authorList>
    </citation>
    <scope>NUCLEOTIDE SEQUENCE [LARGE SCALE GENOMIC DNA]</scope>
    <source>
        <strain evidence="1 2">CHU3</strain>
    </source>
</reference>
<dbReference type="EMBL" id="JAJIRN010000002">
    <property type="protein sequence ID" value="MCV2367225.1"/>
    <property type="molecule type" value="Genomic_DNA"/>
</dbReference>
<dbReference type="Proteomes" id="UP001209701">
    <property type="component" value="Unassembled WGS sequence"/>
</dbReference>
<accession>A0ABT2YA87</accession>
<evidence type="ECO:0000313" key="1">
    <source>
        <dbReference type="EMBL" id="MCV2367225.1"/>
    </source>
</evidence>
<gene>
    <name evidence="1" type="ORF">LNV07_03840</name>
</gene>
<dbReference type="InterPro" id="IPR012341">
    <property type="entry name" value="6hp_glycosidase-like_sf"/>
</dbReference>
<protein>
    <submittedName>
        <fullName evidence="1">Uncharacterized protein</fullName>
    </submittedName>
</protein>
<dbReference type="InterPro" id="IPR008928">
    <property type="entry name" value="6-hairpin_glycosidase_sf"/>
</dbReference>
<keyword evidence="2" id="KW-1185">Reference proteome</keyword>
<organism evidence="1 2">
    <name type="scientific">Roseateles oligotrophus</name>
    <dbReference type="NCBI Taxonomy" id="1769250"/>
    <lineage>
        <taxon>Bacteria</taxon>
        <taxon>Pseudomonadati</taxon>
        <taxon>Pseudomonadota</taxon>
        <taxon>Betaproteobacteria</taxon>
        <taxon>Burkholderiales</taxon>
        <taxon>Sphaerotilaceae</taxon>
        <taxon>Roseateles</taxon>
    </lineage>
</organism>
<sequence length="59" mass="6867">MRASKVPTSKSMKLVKQPLAERFVNHLWALEPPTGKWRYYNGLLQFMALLHVSGRFQAH</sequence>
<evidence type="ECO:0000313" key="2">
    <source>
        <dbReference type="Proteomes" id="UP001209701"/>
    </source>
</evidence>